<gene>
    <name evidence="1" type="ORF">LTRI10_LOCUS11161</name>
</gene>
<dbReference type="AlphaFoldDB" id="A0AAV2D4Z8"/>
<evidence type="ECO:0000313" key="1">
    <source>
        <dbReference type="EMBL" id="CAL1367551.1"/>
    </source>
</evidence>
<protein>
    <recommendedName>
        <fullName evidence="3">Protein FAR1-RELATED SEQUENCE</fullName>
    </recommendedName>
</protein>
<evidence type="ECO:0000313" key="2">
    <source>
        <dbReference type="Proteomes" id="UP001497516"/>
    </source>
</evidence>
<organism evidence="1 2">
    <name type="scientific">Linum trigynum</name>
    <dbReference type="NCBI Taxonomy" id="586398"/>
    <lineage>
        <taxon>Eukaryota</taxon>
        <taxon>Viridiplantae</taxon>
        <taxon>Streptophyta</taxon>
        <taxon>Embryophyta</taxon>
        <taxon>Tracheophyta</taxon>
        <taxon>Spermatophyta</taxon>
        <taxon>Magnoliopsida</taxon>
        <taxon>eudicotyledons</taxon>
        <taxon>Gunneridae</taxon>
        <taxon>Pentapetalae</taxon>
        <taxon>rosids</taxon>
        <taxon>fabids</taxon>
        <taxon>Malpighiales</taxon>
        <taxon>Linaceae</taxon>
        <taxon>Linum</taxon>
    </lineage>
</organism>
<name>A0AAV2D4Z8_9ROSI</name>
<reference evidence="1 2" key="1">
    <citation type="submission" date="2024-04" db="EMBL/GenBank/DDBJ databases">
        <authorList>
            <person name="Fracassetti M."/>
        </authorList>
    </citation>
    <scope>NUCLEOTIDE SEQUENCE [LARGE SCALE GENOMIC DNA]</scope>
</reference>
<keyword evidence="2" id="KW-1185">Reference proteome</keyword>
<proteinExistence type="predicted"/>
<evidence type="ECO:0008006" key="3">
    <source>
        <dbReference type="Google" id="ProtNLM"/>
    </source>
</evidence>
<sequence length="166" mass="18975">MVDYVRGEWLPHQTMWAKCYTNHVFHLGNTSSNRVESSHSSFKTFLVSGRGAIDTCFAKNHNYMEHQFLEVVNELHKSLKHNMSRAIGAPCTFFRRVVSCEAIKLMLDGAAELKDSCACHFQMTHGLKVLVRLFKLRKKDVNSMLKSCMYSGGLWIIKTPRSTTSQ</sequence>
<dbReference type="EMBL" id="OZ034815">
    <property type="protein sequence ID" value="CAL1367551.1"/>
    <property type="molecule type" value="Genomic_DNA"/>
</dbReference>
<accession>A0AAV2D4Z8</accession>
<dbReference type="Proteomes" id="UP001497516">
    <property type="component" value="Chromosome 2"/>
</dbReference>